<feature type="transmembrane region" description="Helical" evidence="2">
    <location>
        <begin position="12"/>
        <end position="28"/>
    </location>
</feature>
<keyword evidence="2" id="KW-1133">Transmembrane helix</keyword>
<reference evidence="4 5" key="1">
    <citation type="submission" date="2016-11" db="EMBL/GenBank/DDBJ databases">
        <authorList>
            <person name="Jaros S."/>
            <person name="Januszkiewicz K."/>
            <person name="Wedrychowicz H."/>
        </authorList>
    </citation>
    <scope>NUCLEOTIDE SEQUENCE [LARGE SCALE GENOMIC DNA]</scope>
    <source>
        <strain evidence="4 5">DSM 3090</strain>
    </source>
</reference>
<feature type="transmembrane region" description="Helical" evidence="2">
    <location>
        <begin position="644"/>
        <end position="667"/>
    </location>
</feature>
<dbReference type="OrthoDB" id="9804872at2"/>
<dbReference type="GO" id="GO:0008233">
    <property type="term" value="F:peptidase activity"/>
    <property type="evidence" value="ECO:0007669"/>
    <property type="project" value="UniProtKB-KW"/>
</dbReference>
<feature type="transmembrane region" description="Helical" evidence="2">
    <location>
        <begin position="120"/>
        <end position="140"/>
    </location>
</feature>
<feature type="transmembrane region" description="Helical" evidence="2">
    <location>
        <begin position="147"/>
        <end position="165"/>
    </location>
</feature>
<sequence length="760" mass="88634">MVISKNRLKITKLILSSTLLMISILVIGNLCKDCFFINNYSQTIVFACVICGIFVHIVLSRFLKKWWHKAIFIIMLILSFMVLYKVNKYFYYDFYKHNILEPINYMVNCYNYNKIVDFKIIKPLIRFSVPILSVLILYIVEKCSVNFIVLINGVALICVWALENWLLQKYMFKLIGLSFVTIIINQVLKNSKKNIDKYEKIEITWGNTCWIIIPVIFILITSFYVSSTKGGILSENNIISEINEYVYGNGSVIYGDQSVLNKVGYNNSTDILGGSISLDDKVVMYVDTDRPCYLRGNIKEEYSGYSWRAKNSYGKLEPNLHLKNLEPKTSMTIKYAGDFKTYNFFVPNNYVKIQYSNPDGIRYSKKGEVLNNTFVNEPYTVVKYDSIGAKDFLYFDSIDDVVLGQAPRYMDYQVSVLSRYNSSETMDDFIYDKYDETIKFQYNDYLQLPKMPSRVIELSDSITKNCNSTYGKVQAIKKYLEDNYTYSLKVDVPNRDKDFVDNFLFEEKKGYCTYFASAMAILCRAQGIPARYVEGFSMNNAEKRKNEYIVTSKCAHAWCEVLASPEKNLWTIVDPKTSINSDRPVINDVPINEIHEQEKEEDKEKLKDQIEKKNQNENKKTQNGVSNEVGNKHKTFYEKYLKEFNLFTLTLCALLIVGIVAAGVYSVRGIRYMRIMKDKSLKSLYKYYVKKLNAMGIVYEEGETDLEFMRKTRDTEIYPYCMELVEKLNGELYGGMVGELDRKKYYKFINRYYKQNSKTR</sequence>
<dbReference type="Gene3D" id="3.10.620.30">
    <property type="match status" value="1"/>
</dbReference>
<evidence type="ECO:0000256" key="1">
    <source>
        <dbReference type="SAM" id="Coils"/>
    </source>
</evidence>
<feature type="transmembrane region" description="Helical" evidence="2">
    <location>
        <begin position="66"/>
        <end position="84"/>
    </location>
</feature>
<dbReference type="InterPro" id="IPR002931">
    <property type="entry name" value="Transglutaminase-like"/>
</dbReference>
<name>A0A1M6T7G4_9CLOT</name>
<dbReference type="PANTHER" id="PTHR42736">
    <property type="entry name" value="PROTEIN-GLUTAMINE GAMMA-GLUTAMYLTRANSFERASE"/>
    <property type="match status" value="1"/>
</dbReference>
<keyword evidence="4" id="KW-0378">Hydrolase</keyword>
<gene>
    <name evidence="4" type="ORF">SAMN02745248_02749</name>
</gene>
<dbReference type="RefSeq" id="WP_072904610.1">
    <property type="nucleotide sequence ID" value="NZ_FRAD01000037.1"/>
</dbReference>
<organism evidence="4 5">
    <name type="scientific">Hathewaya proteolytica DSM 3090</name>
    <dbReference type="NCBI Taxonomy" id="1121331"/>
    <lineage>
        <taxon>Bacteria</taxon>
        <taxon>Bacillati</taxon>
        <taxon>Bacillota</taxon>
        <taxon>Clostridia</taxon>
        <taxon>Eubacteriales</taxon>
        <taxon>Clostridiaceae</taxon>
        <taxon>Hathewaya</taxon>
    </lineage>
</organism>
<evidence type="ECO:0000259" key="3">
    <source>
        <dbReference type="SMART" id="SM00460"/>
    </source>
</evidence>
<feature type="transmembrane region" description="Helical" evidence="2">
    <location>
        <begin position="171"/>
        <end position="188"/>
    </location>
</feature>
<keyword evidence="2" id="KW-0812">Transmembrane</keyword>
<dbReference type="STRING" id="1121331.SAMN02745248_02749"/>
<keyword evidence="5" id="KW-1185">Reference proteome</keyword>
<protein>
    <submittedName>
        <fullName evidence="4">Transglutaminase-like enzyme, putative cysteine protease</fullName>
    </submittedName>
</protein>
<proteinExistence type="predicted"/>
<dbReference type="InterPro" id="IPR038765">
    <property type="entry name" value="Papain-like_cys_pep_sf"/>
</dbReference>
<feature type="transmembrane region" description="Helical" evidence="2">
    <location>
        <begin position="209"/>
        <end position="227"/>
    </location>
</feature>
<feature type="transmembrane region" description="Helical" evidence="2">
    <location>
        <begin position="40"/>
        <end position="59"/>
    </location>
</feature>
<feature type="coiled-coil region" evidence="1">
    <location>
        <begin position="592"/>
        <end position="623"/>
    </location>
</feature>
<evidence type="ECO:0000313" key="4">
    <source>
        <dbReference type="EMBL" id="SHK52931.1"/>
    </source>
</evidence>
<keyword evidence="2" id="KW-0472">Membrane</keyword>
<evidence type="ECO:0000256" key="2">
    <source>
        <dbReference type="SAM" id="Phobius"/>
    </source>
</evidence>
<feature type="domain" description="Transglutaminase-like" evidence="3">
    <location>
        <begin position="504"/>
        <end position="577"/>
    </location>
</feature>
<dbReference type="SUPFAM" id="SSF54001">
    <property type="entry name" value="Cysteine proteinases"/>
    <property type="match status" value="1"/>
</dbReference>
<dbReference type="AlphaFoldDB" id="A0A1M6T7G4"/>
<dbReference type="Proteomes" id="UP000183952">
    <property type="component" value="Unassembled WGS sequence"/>
</dbReference>
<dbReference type="PANTHER" id="PTHR42736:SF1">
    <property type="entry name" value="PROTEIN-GLUTAMINE GAMMA-GLUTAMYLTRANSFERASE"/>
    <property type="match status" value="1"/>
</dbReference>
<keyword evidence="1" id="KW-0175">Coiled coil</keyword>
<dbReference type="GO" id="GO:0006508">
    <property type="term" value="P:proteolysis"/>
    <property type="evidence" value="ECO:0007669"/>
    <property type="project" value="UniProtKB-KW"/>
</dbReference>
<dbReference type="EMBL" id="FRAD01000037">
    <property type="protein sequence ID" value="SHK52931.1"/>
    <property type="molecule type" value="Genomic_DNA"/>
</dbReference>
<dbReference type="Pfam" id="PF01841">
    <property type="entry name" value="Transglut_core"/>
    <property type="match status" value="1"/>
</dbReference>
<dbReference type="SMART" id="SM00460">
    <property type="entry name" value="TGc"/>
    <property type="match status" value="1"/>
</dbReference>
<keyword evidence="4" id="KW-0645">Protease</keyword>
<dbReference type="InterPro" id="IPR052901">
    <property type="entry name" value="Bact_TGase-like"/>
</dbReference>
<accession>A0A1M6T7G4</accession>
<evidence type="ECO:0000313" key="5">
    <source>
        <dbReference type="Proteomes" id="UP000183952"/>
    </source>
</evidence>